<accession>A0A4S4L8I4</accession>
<organism evidence="1 2">
    <name type="scientific">Bondarzewia mesenterica</name>
    <dbReference type="NCBI Taxonomy" id="1095465"/>
    <lineage>
        <taxon>Eukaryota</taxon>
        <taxon>Fungi</taxon>
        <taxon>Dikarya</taxon>
        <taxon>Basidiomycota</taxon>
        <taxon>Agaricomycotina</taxon>
        <taxon>Agaricomycetes</taxon>
        <taxon>Russulales</taxon>
        <taxon>Bondarzewiaceae</taxon>
        <taxon>Bondarzewia</taxon>
    </lineage>
</organism>
<dbReference type="OrthoDB" id="3365698at2759"/>
<dbReference type="Proteomes" id="UP000310158">
    <property type="component" value="Unassembled WGS sequence"/>
</dbReference>
<sequence>MQTLPPEVLSEIFLNCIVTKAITLPSRAPILLTRVNRLWRAVALSTPRLWSCLYLVRYARRLQDCSQFLGHMPSNDGTKARTYVTALRTWLSLSKRTPLTLHFTVHEIASTAQAEDLLAEYMRILCTHSARWKDVEIRIPYNFRNFIPILNQCRSLPFLESFYFDDWEASWEPIDITILESAPLLRRVRITHPFLESWFLPWSQLTRLSIESCTSWDTDYANPFDMDLFIDILSHCINLEVLKFLCDFPYCPSVTRSTSTFAVLPQLQCLRMEIIVGSAEYDTDEAEITLTFLLQCLTHLVLPKLRTLELPRDLNHHNWDDSFLQFLTHFSESLENLKIVYCSIPLHVFTNMLELLPNLTSMDISFAATSARDWEGILGGLTLTSTAYGRKSLVPNLVKLEIFWSDNGKSAFYEAFTTMIESRWQARSRRVLEIVEGADTPSGLTTLCVGSVENTMEQMAPSQRARLAKCVEEGLCLVGRWKMPYRNSMFDPAW</sequence>
<proteinExistence type="predicted"/>
<keyword evidence="2" id="KW-1185">Reference proteome</keyword>
<evidence type="ECO:0000313" key="1">
    <source>
        <dbReference type="EMBL" id="THH07926.1"/>
    </source>
</evidence>
<dbReference type="SUPFAM" id="SSF52047">
    <property type="entry name" value="RNI-like"/>
    <property type="match status" value="1"/>
</dbReference>
<dbReference type="Gene3D" id="3.80.10.10">
    <property type="entry name" value="Ribonuclease Inhibitor"/>
    <property type="match status" value="1"/>
</dbReference>
<dbReference type="InterPro" id="IPR032675">
    <property type="entry name" value="LRR_dom_sf"/>
</dbReference>
<protein>
    <submittedName>
        <fullName evidence="1">Uncharacterized protein</fullName>
    </submittedName>
</protein>
<evidence type="ECO:0000313" key="2">
    <source>
        <dbReference type="Proteomes" id="UP000310158"/>
    </source>
</evidence>
<dbReference type="EMBL" id="SGPL01000738">
    <property type="protein sequence ID" value="THH07926.1"/>
    <property type="molecule type" value="Genomic_DNA"/>
</dbReference>
<gene>
    <name evidence="1" type="ORF">EW146_g9160</name>
</gene>
<reference evidence="1 2" key="1">
    <citation type="submission" date="2019-02" db="EMBL/GenBank/DDBJ databases">
        <title>Genome sequencing of the rare red list fungi Bondarzewia mesenterica.</title>
        <authorList>
            <person name="Buettner E."/>
            <person name="Kellner H."/>
        </authorList>
    </citation>
    <scope>NUCLEOTIDE SEQUENCE [LARGE SCALE GENOMIC DNA]</scope>
    <source>
        <strain evidence="1 2">DSM 108281</strain>
    </source>
</reference>
<dbReference type="AlphaFoldDB" id="A0A4S4L8I4"/>
<comment type="caution">
    <text evidence="1">The sequence shown here is derived from an EMBL/GenBank/DDBJ whole genome shotgun (WGS) entry which is preliminary data.</text>
</comment>
<name>A0A4S4L8I4_9AGAM</name>